<accession>A0A1B6MSA6</accession>
<feature type="non-terminal residue" evidence="2">
    <location>
        <position position="314"/>
    </location>
</feature>
<reference evidence="2" key="1">
    <citation type="submission" date="2015-11" db="EMBL/GenBank/DDBJ databases">
        <title>De novo transcriptome assembly of four potential Pierce s Disease insect vectors from Arizona vineyards.</title>
        <authorList>
            <person name="Tassone E.E."/>
        </authorList>
    </citation>
    <scope>NUCLEOTIDE SEQUENCE</scope>
</reference>
<gene>
    <name evidence="2" type="ORF">g.4892</name>
</gene>
<proteinExistence type="predicted"/>
<name>A0A1B6MSA6_9HEMI</name>
<evidence type="ECO:0000256" key="1">
    <source>
        <dbReference type="SAM" id="MobiDB-lite"/>
    </source>
</evidence>
<organism evidence="2">
    <name type="scientific">Graphocephala atropunctata</name>
    <dbReference type="NCBI Taxonomy" id="36148"/>
    <lineage>
        <taxon>Eukaryota</taxon>
        <taxon>Metazoa</taxon>
        <taxon>Ecdysozoa</taxon>
        <taxon>Arthropoda</taxon>
        <taxon>Hexapoda</taxon>
        <taxon>Insecta</taxon>
        <taxon>Pterygota</taxon>
        <taxon>Neoptera</taxon>
        <taxon>Paraneoptera</taxon>
        <taxon>Hemiptera</taxon>
        <taxon>Auchenorrhyncha</taxon>
        <taxon>Membracoidea</taxon>
        <taxon>Cicadellidae</taxon>
        <taxon>Cicadellinae</taxon>
        <taxon>Cicadellini</taxon>
        <taxon>Graphocephala</taxon>
    </lineage>
</organism>
<sequence>MTKKDKKEKREKSGSKETKQNQQGKSLLQNDDLKSYTINDSRWQCTVVLFILETQALHDVLLQGLSDLPKQFIVITKATLGNTSDKQGPKSQGTSKTGKKSKINKTSEKSKITSPKPNKSEKVKQDKPEGESTEHSGYLNTCLSFKKFIISIKNEDLGKITQVDKNPKSSNESKDRTVLNETKDGGKTPKEEKEEDLPQVKHRYFILWGFHDSRIPEELVKCSIPIKAIVHVTEPSDLIKFSLDKSAVSENKTKETAKTKKKPLNEAFNEEYNSFLNEMNTKITGIEYLEFIKDILLINYQTGDNSGNIKERTG</sequence>
<feature type="compositionally biased region" description="Basic and acidic residues" evidence="1">
    <location>
        <begin position="8"/>
        <end position="19"/>
    </location>
</feature>
<feature type="region of interest" description="Disordered" evidence="1">
    <location>
        <begin position="162"/>
        <end position="196"/>
    </location>
</feature>
<protein>
    <submittedName>
        <fullName evidence="2">Uncharacterized protein</fullName>
    </submittedName>
</protein>
<feature type="region of interest" description="Disordered" evidence="1">
    <location>
        <begin position="81"/>
        <end position="136"/>
    </location>
</feature>
<feature type="region of interest" description="Disordered" evidence="1">
    <location>
        <begin position="1"/>
        <end position="26"/>
    </location>
</feature>
<evidence type="ECO:0000313" key="2">
    <source>
        <dbReference type="EMBL" id="JAT38820.1"/>
    </source>
</evidence>
<dbReference type="AlphaFoldDB" id="A0A1B6MSA6"/>
<feature type="compositionally biased region" description="Basic and acidic residues" evidence="1">
    <location>
        <begin position="165"/>
        <end position="196"/>
    </location>
</feature>
<dbReference type="EMBL" id="GEBQ01001157">
    <property type="protein sequence ID" value="JAT38820.1"/>
    <property type="molecule type" value="Transcribed_RNA"/>
</dbReference>
<feature type="compositionally biased region" description="Basic and acidic residues" evidence="1">
    <location>
        <begin position="118"/>
        <end position="134"/>
    </location>
</feature>